<dbReference type="Pfam" id="PF06719">
    <property type="entry name" value="AraC_N"/>
    <property type="match status" value="1"/>
</dbReference>
<dbReference type="Proteomes" id="UP000644441">
    <property type="component" value="Unassembled WGS sequence"/>
</dbReference>
<dbReference type="PANTHER" id="PTHR43436">
    <property type="entry name" value="ARAC-FAMILY TRANSCRIPTIONAL REGULATOR"/>
    <property type="match status" value="1"/>
</dbReference>
<feature type="domain" description="HTH araC/xylS-type" evidence="3">
    <location>
        <begin position="188"/>
        <end position="286"/>
    </location>
</feature>
<organism evidence="4 5">
    <name type="scientific">Alloalcanivorax venustensis ISO4</name>
    <dbReference type="NCBI Taxonomy" id="1177184"/>
    <lineage>
        <taxon>Bacteria</taxon>
        <taxon>Pseudomonadati</taxon>
        <taxon>Pseudomonadota</taxon>
        <taxon>Gammaproteobacteria</taxon>
        <taxon>Oceanospirillales</taxon>
        <taxon>Alcanivoracaceae</taxon>
        <taxon>Alloalcanivorax</taxon>
    </lineage>
</organism>
<evidence type="ECO:0000313" key="5">
    <source>
        <dbReference type="Proteomes" id="UP000644441"/>
    </source>
</evidence>
<dbReference type="RefSeq" id="WP_194855776.1">
    <property type="nucleotide sequence ID" value="NZ_ARXR01000009.1"/>
</dbReference>
<keyword evidence="1" id="KW-0805">Transcription regulation</keyword>
<dbReference type="PROSITE" id="PS01124">
    <property type="entry name" value="HTH_ARAC_FAMILY_2"/>
    <property type="match status" value="1"/>
</dbReference>
<gene>
    <name evidence="4" type="ORF">ISO4_01518</name>
</gene>
<name>A0ABS0AFM0_9GAMM</name>
<dbReference type="SMART" id="SM00342">
    <property type="entry name" value="HTH_ARAC"/>
    <property type="match status" value="1"/>
</dbReference>
<evidence type="ECO:0000259" key="3">
    <source>
        <dbReference type="PROSITE" id="PS01124"/>
    </source>
</evidence>
<sequence length="304" mass="33319">MSDALRQVVNHYTRTHADAAGIAPTPVPGLFLVRGTAPGGLEHIIACPLVCLVLQGRKQVTLGNRDLSFASGDSMIVPAAMPTVSRISEASIARPYLSFALDLDPSVIAELDVVIDGAEQPVLEPPAVIDNHLRDAVLRLVRLLDRPASLAVLGTSLVREIHYWLLLGEQGEAIRRLGPPNGRVRRIARAVALLRRDYAQPLTIERLAREAGMSRSAFHQHFRAVTTVSPLQFQKQLRLIEARRLMLAEGKSASRAAFDVGYASVPQFTREYARMFGLPPAKDRKYSNEEALPGAWTVADDVSR</sequence>
<keyword evidence="2" id="KW-0804">Transcription</keyword>
<dbReference type="SUPFAM" id="SSF46689">
    <property type="entry name" value="Homeodomain-like"/>
    <property type="match status" value="2"/>
</dbReference>
<dbReference type="InterPro" id="IPR009057">
    <property type="entry name" value="Homeodomain-like_sf"/>
</dbReference>
<dbReference type="InterPro" id="IPR018060">
    <property type="entry name" value="HTH_AraC"/>
</dbReference>
<keyword evidence="5" id="KW-1185">Reference proteome</keyword>
<dbReference type="EMBL" id="ARXR01000009">
    <property type="protein sequence ID" value="MBF5052916.1"/>
    <property type="molecule type" value="Genomic_DNA"/>
</dbReference>
<proteinExistence type="predicted"/>
<reference evidence="4 5" key="1">
    <citation type="submission" date="2012-09" db="EMBL/GenBank/DDBJ databases">
        <title>Genome Sequence of alkane-degrading Bacterium Alcanivorax venustensis ISO4.</title>
        <authorList>
            <person name="Lai Q."/>
            <person name="Shao Z."/>
        </authorList>
    </citation>
    <scope>NUCLEOTIDE SEQUENCE [LARGE SCALE GENOMIC DNA]</scope>
    <source>
        <strain evidence="4 5">ISO4</strain>
    </source>
</reference>
<dbReference type="Pfam" id="PF12833">
    <property type="entry name" value="HTH_18"/>
    <property type="match status" value="1"/>
</dbReference>
<dbReference type="InterPro" id="IPR009594">
    <property type="entry name" value="Tscrpt_reg_HTH_AraC_N"/>
</dbReference>
<comment type="caution">
    <text evidence="4">The sequence shown here is derived from an EMBL/GenBank/DDBJ whole genome shotgun (WGS) entry which is preliminary data.</text>
</comment>
<evidence type="ECO:0000256" key="1">
    <source>
        <dbReference type="ARBA" id="ARBA00023015"/>
    </source>
</evidence>
<accession>A0ABS0AFM0</accession>
<dbReference type="PANTHER" id="PTHR43436:SF1">
    <property type="entry name" value="TRANSCRIPTIONAL REGULATORY PROTEIN"/>
    <property type="match status" value="1"/>
</dbReference>
<dbReference type="Gene3D" id="1.10.10.60">
    <property type="entry name" value="Homeodomain-like"/>
    <property type="match status" value="2"/>
</dbReference>
<evidence type="ECO:0000256" key="2">
    <source>
        <dbReference type="ARBA" id="ARBA00023163"/>
    </source>
</evidence>
<protein>
    <submittedName>
        <fullName evidence="4">AraC family transcriptional regulator</fullName>
    </submittedName>
</protein>
<evidence type="ECO:0000313" key="4">
    <source>
        <dbReference type="EMBL" id="MBF5052916.1"/>
    </source>
</evidence>